<evidence type="ECO:0000313" key="4">
    <source>
        <dbReference type="WBParaSite" id="TCNE_0000003701-mRNA-1"/>
    </source>
</evidence>
<accession>A0A183TUW8</accession>
<name>A0A183TUW8_TOXCA</name>
<dbReference type="SUPFAM" id="SSF56574">
    <property type="entry name" value="Serpins"/>
    <property type="match status" value="1"/>
</dbReference>
<dbReference type="Proteomes" id="UP000050794">
    <property type="component" value="Unassembled WGS sequence"/>
</dbReference>
<dbReference type="Gene3D" id="2.30.39.10">
    <property type="entry name" value="Alpha-1-antitrypsin, domain 1"/>
    <property type="match status" value="1"/>
</dbReference>
<reference evidence="4" key="1">
    <citation type="submission" date="2016-06" db="UniProtKB">
        <authorList>
            <consortium name="WormBaseParasite"/>
        </authorList>
    </citation>
    <scope>IDENTIFICATION</scope>
</reference>
<evidence type="ECO:0000313" key="3">
    <source>
        <dbReference type="Proteomes" id="UP000050794"/>
    </source>
</evidence>
<reference evidence="2 3" key="2">
    <citation type="submission" date="2018-11" db="EMBL/GenBank/DDBJ databases">
        <authorList>
            <consortium name="Pathogen Informatics"/>
        </authorList>
    </citation>
    <scope>NUCLEOTIDE SEQUENCE [LARGE SCALE GENOMIC DNA]</scope>
</reference>
<dbReference type="EMBL" id="UYWY01000013">
    <property type="protein sequence ID" value="VDM23468.1"/>
    <property type="molecule type" value="Genomic_DNA"/>
</dbReference>
<dbReference type="InterPro" id="IPR023796">
    <property type="entry name" value="Serpin_dom"/>
</dbReference>
<protein>
    <submittedName>
        <fullName evidence="4">SERPIN domain-containing protein</fullName>
    </submittedName>
</protein>
<dbReference type="InterPro" id="IPR036186">
    <property type="entry name" value="Serpin_sf"/>
</dbReference>
<dbReference type="WBParaSite" id="TCNE_0000003701-mRNA-1">
    <property type="protein sequence ID" value="TCNE_0000003701-mRNA-1"/>
    <property type="gene ID" value="TCNE_0000003701"/>
</dbReference>
<organism evidence="3 4">
    <name type="scientific">Toxocara canis</name>
    <name type="common">Canine roundworm</name>
    <dbReference type="NCBI Taxonomy" id="6265"/>
    <lineage>
        <taxon>Eukaryota</taxon>
        <taxon>Metazoa</taxon>
        <taxon>Ecdysozoa</taxon>
        <taxon>Nematoda</taxon>
        <taxon>Chromadorea</taxon>
        <taxon>Rhabditida</taxon>
        <taxon>Spirurina</taxon>
        <taxon>Ascaridomorpha</taxon>
        <taxon>Ascaridoidea</taxon>
        <taxon>Toxocaridae</taxon>
        <taxon>Toxocara</taxon>
    </lineage>
</organism>
<keyword evidence="3" id="KW-1185">Reference proteome</keyword>
<gene>
    <name evidence="2" type="ORF">TCNE_LOCUS38</name>
</gene>
<feature type="domain" description="Serpin" evidence="1">
    <location>
        <begin position="8"/>
        <end position="252"/>
    </location>
</feature>
<dbReference type="InterPro" id="IPR042185">
    <property type="entry name" value="Serpin_sf_2"/>
</dbReference>
<sequence>MLHELSGDRIQSLSRPLKANAGIVSVAFTSLEASWTADEVRCYRAQDFSPHYGMKQKHEYISLLGNLKYHETADFECCCIPLRLGDKSNVTGLGLFLVLMRPKIKGNIYGLQRALRPSTFHSVLDAFDNIETSERKILLPKMILPDEQLEGQPVDFVDHWTATKLLAEDDTFDEVTAGVRLGHFLHYSSISFDEDGVGFCYPRSVTGSSSDSSLRNVTHKGVPAEDNFSLRFDSPFMFLLVDRTHRIPFICGCYAGQPALSVERLRSTRPTSSVCNTNCAKFWNILATNISA</sequence>
<dbReference type="AlphaFoldDB" id="A0A183TUW8"/>
<dbReference type="Pfam" id="PF00079">
    <property type="entry name" value="Serpin"/>
    <property type="match status" value="1"/>
</dbReference>
<evidence type="ECO:0000259" key="1">
    <source>
        <dbReference type="Pfam" id="PF00079"/>
    </source>
</evidence>
<proteinExistence type="predicted"/>
<evidence type="ECO:0000313" key="2">
    <source>
        <dbReference type="EMBL" id="VDM23468.1"/>
    </source>
</evidence>